<comment type="subcellular location">
    <subcellularLocation>
        <location evidence="1">Membrane</location>
        <topology evidence="1">Multi-pass membrane protein</topology>
    </subcellularLocation>
</comment>
<protein>
    <recommendedName>
        <fullName evidence="6">Transmembrane protein 198</fullName>
    </recommendedName>
</protein>
<feature type="transmembrane region" description="Helical" evidence="7">
    <location>
        <begin position="52"/>
        <end position="70"/>
    </location>
</feature>
<keyword evidence="3 7" id="KW-0812">Transmembrane</keyword>
<dbReference type="EMBL" id="JAAAHW010003863">
    <property type="protein sequence ID" value="KAF9980332.1"/>
    <property type="molecule type" value="Genomic_DNA"/>
</dbReference>
<evidence type="ECO:0000313" key="9">
    <source>
        <dbReference type="EMBL" id="KAF9980332.1"/>
    </source>
</evidence>
<name>A0A9P6SLR3_9FUNG</name>
<evidence type="ECO:0000256" key="4">
    <source>
        <dbReference type="ARBA" id="ARBA00022989"/>
    </source>
</evidence>
<proteinExistence type="inferred from homology"/>
<feature type="transmembrane region" description="Helical" evidence="7">
    <location>
        <begin position="161"/>
        <end position="181"/>
    </location>
</feature>
<dbReference type="InterPro" id="IPR040236">
    <property type="entry name" value="TMEM198"/>
</dbReference>
<keyword evidence="10" id="KW-1185">Reference proteome</keyword>
<evidence type="ECO:0000256" key="2">
    <source>
        <dbReference type="ARBA" id="ARBA00006244"/>
    </source>
</evidence>
<dbReference type="Pfam" id="PF13886">
    <property type="entry name" value="TM7S3_TM198"/>
    <property type="match status" value="1"/>
</dbReference>
<dbReference type="AlphaFoldDB" id="A0A9P6SLR3"/>
<feature type="non-terminal residue" evidence="9">
    <location>
        <position position="366"/>
    </location>
</feature>
<evidence type="ECO:0000259" key="8">
    <source>
        <dbReference type="Pfam" id="PF13886"/>
    </source>
</evidence>
<dbReference type="PANTHER" id="PTHR31247:SF5">
    <property type="entry name" value="DUF4203 DOMAIN-CONTAINING PROTEIN"/>
    <property type="match status" value="1"/>
</dbReference>
<feature type="domain" description="TM7S3/TM198-like" evidence="8">
    <location>
        <begin position="31"/>
        <end position="190"/>
    </location>
</feature>
<keyword evidence="5 7" id="KW-0472">Membrane</keyword>
<feature type="transmembrane region" description="Helical" evidence="7">
    <location>
        <begin position="82"/>
        <end position="99"/>
    </location>
</feature>
<evidence type="ECO:0000256" key="5">
    <source>
        <dbReference type="ARBA" id="ARBA00023136"/>
    </source>
</evidence>
<dbReference type="Proteomes" id="UP000749646">
    <property type="component" value="Unassembled WGS sequence"/>
</dbReference>
<feature type="transmembrane region" description="Helical" evidence="7">
    <location>
        <begin position="28"/>
        <end position="46"/>
    </location>
</feature>
<evidence type="ECO:0000256" key="6">
    <source>
        <dbReference type="ARBA" id="ARBA00049737"/>
    </source>
</evidence>
<dbReference type="OrthoDB" id="102260at2759"/>
<comment type="similarity">
    <text evidence="2">Belongs to the TMEM198 family.</text>
</comment>
<accession>A0A9P6SLR3</accession>
<evidence type="ECO:0000256" key="1">
    <source>
        <dbReference type="ARBA" id="ARBA00004141"/>
    </source>
</evidence>
<evidence type="ECO:0000256" key="3">
    <source>
        <dbReference type="ARBA" id="ARBA00022692"/>
    </source>
</evidence>
<dbReference type="GO" id="GO:0005886">
    <property type="term" value="C:plasma membrane"/>
    <property type="evidence" value="ECO:0007669"/>
    <property type="project" value="TreeGrafter"/>
</dbReference>
<evidence type="ECO:0000256" key="7">
    <source>
        <dbReference type="SAM" id="Phobius"/>
    </source>
</evidence>
<sequence length="366" mass="39884">IVNPPPPPPPPEGQLQEGGGTDLTWERMVAGFILILIGIILTFRGYRHYRFTMFLSGFIVGSVILYSILTNSEPTQGWNYSQIIYVFSCIGGGLIFGSICWLFNPFLICILGALTGLVIALYILAWRNQGLIHAKGGRIGLLVGAPVLGLIIGLFLGRHIIIPTTAILGAYITILGIDLFARTGFEDSIQKFFTTDSTILIAQGRTLHGHRHNWSIFGRTVQPDPTDPDGNYANVYGASGYYTNTGYDNNNSNIINNNNNNNNVGKTVYSEKNAWNPLQSNKETTTATATTAPSLHHGHLEDNRVSYNSNAALNQIGAPASEISGMVHLRSKALDNTILKIFCTLIECAVEQKINGAFMALANLRA</sequence>
<feature type="transmembrane region" description="Helical" evidence="7">
    <location>
        <begin position="105"/>
        <end position="125"/>
    </location>
</feature>
<organism evidence="9 10">
    <name type="scientific">Modicella reniformis</name>
    <dbReference type="NCBI Taxonomy" id="1440133"/>
    <lineage>
        <taxon>Eukaryota</taxon>
        <taxon>Fungi</taxon>
        <taxon>Fungi incertae sedis</taxon>
        <taxon>Mucoromycota</taxon>
        <taxon>Mortierellomycotina</taxon>
        <taxon>Mortierellomycetes</taxon>
        <taxon>Mortierellales</taxon>
        <taxon>Mortierellaceae</taxon>
        <taxon>Modicella</taxon>
    </lineage>
</organism>
<comment type="caution">
    <text evidence="9">The sequence shown here is derived from an EMBL/GenBank/DDBJ whole genome shotgun (WGS) entry which is preliminary data.</text>
</comment>
<dbReference type="PANTHER" id="PTHR31247">
    <property type="entry name" value="TRANSMEMBRANE PROTEIN 198 FAMILY MEMBER"/>
    <property type="match status" value="1"/>
</dbReference>
<feature type="transmembrane region" description="Helical" evidence="7">
    <location>
        <begin position="137"/>
        <end position="155"/>
    </location>
</feature>
<gene>
    <name evidence="9" type="ORF">BGZ65_005222</name>
</gene>
<dbReference type="InterPro" id="IPR025256">
    <property type="entry name" value="TM7S3/TM198-like_dom"/>
</dbReference>
<reference evidence="9" key="1">
    <citation type="journal article" date="2020" name="Fungal Divers.">
        <title>Resolving the Mortierellaceae phylogeny through synthesis of multi-gene phylogenetics and phylogenomics.</title>
        <authorList>
            <person name="Vandepol N."/>
            <person name="Liber J."/>
            <person name="Desiro A."/>
            <person name="Na H."/>
            <person name="Kennedy M."/>
            <person name="Barry K."/>
            <person name="Grigoriev I.V."/>
            <person name="Miller A.N."/>
            <person name="O'Donnell K."/>
            <person name="Stajich J.E."/>
            <person name="Bonito G."/>
        </authorList>
    </citation>
    <scope>NUCLEOTIDE SEQUENCE</scope>
    <source>
        <strain evidence="9">MES-2147</strain>
    </source>
</reference>
<evidence type="ECO:0000313" key="10">
    <source>
        <dbReference type="Proteomes" id="UP000749646"/>
    </source>
</evidence>
<keyword evidence="4 7" id="KW-1133">Transmembrane helix</keyword>